<dbReference type="InterPro" id="IPR001412">
    <property type="entry name" value="aa-tRNA-synth_I_CS"/>
</dbReference>
<evidence type="ECO:0000256" key="7">
    <source>
        <dbReference type="ARBA" id="ARBA00022917"/>
    </source>
</evidence>
<dbReference type="GO" id="GO:0005524">
    <property type="term" value="F:ATP binding"/>
    <property type="evidence" value="ECO:0007669"/>
    <property type="project" value="UniProtKB-KW"/>
</dbReference>
<dbReference type="Pfam" id="PF00579">
    <property type="entry name" value="tRNA-synt_1b"/>
    <property type="match status" value="1"/>
</dbReference>
<dbReference type="InterPro" id="IPR002305">
    <property type="entry name" value="aa-tRNA-synth_Ic"/>
</dbReference>
<keyword evidence="15" id="KW-1185">Reference proteome</keyword>
<evidence type="ECO:0000256" key="9">
    <source>
        <dbReference type="ARBA" id="ARBA00030268"/>
    </source>
</evidence>
<evidence type="ECO:0000256" key="3">
    <source>
        <dbReference type="ARBA" id="ARBA00013161"/>
    </source>
</evidence>
<organism evidence="12 14">
    <name type="scientific">Cyberlindnera jadinii (strain ATCC 18201 / CBS 1600 / BCRC 20928 / JCM 3617 / NBRC 0987 / NRRL Y-1542)</name>
    <name type="common">Torula yeast</name>
    <name type="synonym">Candida utilis</name>
    <dbReference type="NCBI Taxonomy" id="983966"/>
    <lineage>
        <taxon>Eukaryota</taxon>
        <taxon>Fungi</taxon>
        <taxon>Dikarya</taxon>
        <taxon>Ascomycota</taxon>
        <taxon>Saccharomycotina</taxon>
        <taxon>Saccharomycetes</taxon>
        <taxon>Phaffomycetales</taxon>
        <taxon>Phaffomycetaceae</taxon>
        <taxon>Cyberlindnera</taxon>
    </lineage>
</organism>
<evidence type="ECO:0000256" key="5">
    <source>
        <dbReference type="ARBA" id="ARBA00022741"/>
    </source>
</evidence>
<evidence type="ECO:0000313" key="12">
    <source>
        <dbReference type="EMBL" id="CEP20272.1"/>
    </source>
</evidence>
<dbReference type="STRING" id="983966.A0A0H5BYJ7"/>
<dbReference type="OrthoDB" id="15808at2759"/>
<dbReference type="EMBL" id="KV453932">
    <property type="protein sequence ID" value="ODV73100.1"/>
    <property type="molecule type" value="Genomic_DNA"/>
</dbReference>
<reference evidence="13 15" key="3">
    <citation type="journal article" date="2016" name="Proc. Natl. Acad. Sci. U.S.A.">
        <title>Comparative genomics of biotechnologically important yeasts.</title>
        <authorList>
            <person name="Riley R."/>
            <person name="Haridas S."/>
            <person name="Wolfe K.H."/>
            <person name="Lopes M.R."/>
            <person name="Hittinger C.T."/>
            <person name="Goeker M."/>
            <person name="Salamov A.A."/>
            <person name="Wisecaver J.H."/>
            <person name="Long T.M."/>
            <person name="Calvey C.H."/>
            <person name="Aerts A.L."/>
            <person name="Barry K.W."/>
            <person name="Choi C."/>
            <person name="Clum A."/>
            <person name="Coughlan A.Y."/>
            <person name="Deshpande S."/>
            <person name="Douglass A.P."/>
            <person name="Hanson S.J."/>
            <person name="Klenk H.-P."/>
            <person name="LaButti K.M."/>
            <person name="Lapidus A."/>
            <person name="Lindquist E.A."/>
            <person name="Lipzen A.M."/>
            <person name="Meier-Kolthoff J.P."/>
            <person name="Ohm R.A."/>
            <person name="Otillar R.P."/>
            <person name="Pangilinan J.L."/>
            <person name="Peng Y."/>
            <person name="Rokas A."/>
            <person name="Rosa C.A."/>
            <person name="Scheuner C."/>
            <person name="Sibirny A.A."/>
            <person name="Slot J.C."/>
            <person name="Stielow J.B."/>
            <person name="Sun H."/>
            <person name="Kurtzman C.P."/>
            <person name="Blackwell M."/>
            <person name="Grigoriev I.V."/>
            <person name="Jeffries T.W."/>
        </authorList>
    </citation>
    <scope>NUCLEOTIDE SEQUENCE [LARGE SCALE GENOMIC DNA]</scope>
    <source>
        <strain evidence="15">ATCC 18201 / CBS 1600 / BCRC 20928 / JCM 3617 / NBRC 0987 / NRRL Y-1542</strain>
        <strain evidence="13">NRRL Y-1542</strain>
    </source>
</reference>
<dbReference type="SUPFAM" id="SSF52374">
    <property type="entry name" value="Nucleotidylyl transferase"/>
    <property type="match status" value="1"/>
</dbReference>
<dbReference type="Proteomes" id="UP000038830">
    <property type="component" value="Unassembled WGS sequence"/>
</dbReference>
<dbReference type="GO" id="GO:0070183">
    <property type="term" value="P:mitochondrial tryptophanyl-tRNA aminoacylation"/>
    <property type="evidence" value="ECO:0007669"/>
    <property type="project" value="TreeGrafter"/>
</dbReference>
<dbReference type="InterPro" id="IPR014729">
    <property type="entry name" value="Rossmann-like_a/b/a_fold"/>
</dbReference>
<evidence type="ECO:0000313" key="14">
    <source>
        <dbReference type="Proteomes" id="UP000038830"/>
    </source>
</evidence>
<evidence type="ECO:0000256" key="6">
    <source>
        <dbReference type="ARBA" id="ARBA00022840"/>
    </source>
</evidence>
<evidence type="ECO:0000256" key="2">
    <source>
        <dbReference type="ARBA" id="ARBA00005594"/>
    </source>
</evidence>
<accession>A0A0H5BYJ7</accession>
<dbReference type="PANTHER" id="PTHR43766">
    <property type="entry name" value="TRYPTOPHAN--TRNA LIGASE, MITOCHONDRIAL"/>
    <property type="match status" value="1"/>
</dbReference>
<evidence type="ECO:0000313" key="13">
    <source>
        <dbReference type="EMBL" id="ODV73100.1"/>
    </source>
</evidence>
<dbReference type="CDD" id="cd00806">
    <property type="entry name" value="TrpRS_core"/>
    <property type="match status" value="1"/>
</dbReference>
<protein>
    <recommendedName>
        <fullName evidence="10">Tryptophan--tRNA ligase, mitochondrial</fullName>
        <ecNumber evidence="3">6.1.1.2</ecNumber>
    </recommendedName>
    <alternativeName>
        <fullName evidence="9">Tryptophanyl-tRNA synthetase</fullName>
    </alternativeName>
</protein>
<dbReference type="EC" id="6.1.1.2" evidence="3"/>
<dbReference type="NCBIfam" id="TIGR00233">
    <property type="entry name" value="trpS"/>
    <property type="match status" value="1"/>
</dbReference>
<dbReference type="FunFam" id="3.40.50.620:FF:000082">
    <property type="entry name" value="MSW1p Mitochondrial tryptophanyl-tRNA synthetase"/>
    <property type="match status" value="1"/>
</dbReference>
<sequence>MLRFRGSAIKKGLVRGASTVKNTEFDPKSLHIADNSTIYSAIQPTGKFHLGNYLGAVRVWRDLCEVAPANSTVIYGVADLHAMTIPKSADELRKFRYEAIASILSTGIDHDKAIVYHQSGVPQHAELNWILSCVSGIGYLGRMTQWKSKSKGSDSASLGLFAYPVLQAADILLFKSTQVPVGDDQSQHLELCRHIAEQFNKKFENTFPLPTTILAPTKKILSLKDPSKKMSKSDPDQASTIYITEEPDAIAKKIKKAVTDSISDHFSYDPINRPGVSNMINIISGVQRKPIEQVEQDIANLKDHKAFKDYVTEVIVEEFKPTREEYNRLIQDPQYLHSIVQKGNRRAQEIAEKTMKEVRKNSGLD</sequence>
<dbReference type="InterPro" id="IPR050203">
    <property type="entry name" value="Trp-tRNA_synthetase"/>
</dbReference>
<dbReference type="Proteomes" id="UP000094389">
    <property type="component" value="Unassembled WGS sequence"/>
</dbReference>
<dbReference type="OMA" id="GWGQFKP"/>
<keyword evidence="5 11" id="KW-0547">Nucleotide-binding</keyword>
<dbReference type="FunFam" id="1.10.240.10:FF:000002">
    <property type="entry name" value="Tryptophan--tRNA ligase"/>
    <property type="match status" value="1"/>
</dbReference>
<comment type="subcellular location">
    <subcellularLocation>
        <location evidence="1">Mitochondrion matrix</location>
    </subcellularLocation>
</comment>
<accession>A0A1E4S0T7</accession>
<dbReference type="AlphaFoldDB" id="A0A0H5BYJ7"/>
<keyword evidence="8 11" id="KW-0030">Aminoacyl-tRNA synthetase</keyword>
<comment type="similarity">
    <text evidence="2 11">Belongs to the class-I aminoacyl-tRNA synthetase family.</text>
</comment>
<keyword evidence="7 11" id="KW-0648">Protein biosynthesis</keyword>
<reference evidence="14" key="2">
    <citation type="journal article" date="2015" name="J. Biotechnol.">
        <title>The structure of the Cyberlindnera jadinii genome and its relation to Candida utilis analyzed by the occurrence of single nucleotide polymorphisms.</title>
        <authorList>
            <person name="Rupp O."/>
            <person name="Brinkrolf K."/>
            <person name="Buerth C."/>
            <person name="Kunigo M."/>
            <person name="Schneider J."/>
            <person name="Jaenicke S."/>
            <person name="Goesmann A."/>
            <person name="Puehler A."/>
            <person name="Jaeger K.-E."/>
            <person name="Ernst J.F."/>
        </authorList>
    </citation>
    <scope>NUCLEOTIDE SEQUENCE [LARGE SCALE GENOMIC DNA]</scope>
    <source>
        <strain evidence="14">ATCC 18201 / CBS 1600 / BCRC 20928 / JCM 3617 / NBRC 0987 / NRRL Y-1542</strain>
    </source>
</reference>
<proteinExistence type="inferred from homology"/>
<evidence type="ECO:0000256" key="1">
    <source>
        <dbReference type="ARBA" id="ARBA00004305"/>
    </source>
</evidence>
<name>A0A0H5BYJ7_CYBJN</name>
<dbReference type="GO" id="GO:0005759">
    <property type="term" value="C:mitochondrial matrix"/>
    <property type="evidence" value="ECO:0007669"/>
    <property type="project" value="UniProtKB-SubCell"/>
</dbReference>
<dbReference type="EMBL" id="CDQK01000001">
    <property type="protein sequence ID" value="CEP20272.1"/>
    <property type="molecule type" value="Genomic_DNA"/>
</dbReference>
<reference evidence="12" key="1">
    <citation type="submission" date="2014-12" db="EMBL/GenBank/DDBJ databases">
        <authorList>
            <person name="Jaenicke S."/>
        </authorList>
    </citation>
    <scope>NUCLEOTIDE SEQUENCE [LARGE SCALE GENOMIC DNA]</scope>
    <source>
        <strain evidence="12">CBS1600</strain>
    </source>
</reference>
<evidence type="ECO:0000313" key="15">
    <source>
        <dbReference type="Proteomes" id="UP000094389"/>
    </source>
</evidence>
<dbReference type="GeneID" id="30987151"/>
<dbReference type="Gene3D" id="3.40.50.620">
    <property type="entry name" value="HUPs"/>
    <property type="match status" value="1"/>
</dbReference>
<dbReference type="GO" id="GO:0004830">
    <property type="term" value="F:tryptophan-tRNA ligase activity"/>
    <property type="evidence" value="ECO:0007669"/>
    <property type="project" value="UniProtKB-EC"/>
</dbReference>
<keyword evidence="4 11" id="KW-0436">Ligase</keyword>
<evidence type="ECO:0000256" key="4">
    <source>
        <dbReference type="ARBA" id="ARBA00022598"/>
    </source>
</evidence>
<dbReference type="RefSeq" id="XP_020070139.1">
    <property type="nucleotide sequence ID" value="XM_020212755.1"/>
</dbReference>
<keyword evidence="6 11" id="KW-0067">ATP-binding</keyword>
<dbReference type="PANTHER" id="PTHR43766:SF1">
    <property type="entry name" value="TRYPTOPHAN--TRNA LIGASE, MITOCHONDRIAL"/>
    <property type="match status" value="1"/>
</dbReference>
<dbReference type="Gene3D" id="1.10.240.10">
    <property type="entry name" value="Tyrosyl-Transfer RNA Synthetase"/>
    <property type="match status" value="1"/>
</dbReference>
<evidence type="ECO:0000256" key="10">
    <source>
        <dbReference type="ARBA" id="ARBA00069760"/>
    </source>
</evidence>
<dbReference type="PROSITE" id="PS00178">
    <property type="entry name" value="AA_TRNA_LIGASE_I"/>
    <property type="match status" value="1"/>
</dbReference>
<evidence type="ECO:0000256" key="11">
    <source>
        <dbReference type="RuleBase" id="RU363036"/>
    </source>
</evidence>
<dbReference type="PRINTS" id="PR01039">
    <property type="entry name" value="TRNASYNTHTRP"/>
</dbReference>
<evidence type="ECO:0000256" key="8">
    <source>
        <dbReference type="ARBA" id="ARBA00023146"/>
    </source>
</evidence>
<dbReference type="InterPro" id="IPR002306">
    <property type="entry name" value="Trp-tRNA-ligase"/>
</dbReference>
<gene>
    <name evidence="12" type="primary">MSW1</name>
    <name evidence="12" type="ORF">BN1211_0072</name>
    <name evidence="13" type="ORF">CYBJADRAFT_128294</name>
</gene>